<evidence type="ECO:0000313" key="2">
    <source>
        <dbReference type="EMBL" id="KAJ2779143.1"/>
    </source>
</evidence>
<dbReference type="OrthoDB" id="5561957at2759"/>
<dbReference type="EMBL" id="JANBUL010000191">
    <property type="protein sequence ID" value="KAJ2779143.1"/>
    <property type="molecule type" value="Genomic_DNA"/>
</dbReference>
<proteinExistence type="predicted"/>
<dbReference type="Proteomes" id="UP001140217">
    <property type="component" value="Unassembled WGS sequence"/>
</dbReference>
<dbReference type="AlphaFoldDB" id="A0A9W8H9S1"/>
<accession>A0A9W8H9S1</accession>
<comment type="caution">
    <text evidence="2">The sequence shown here is derived from an EMBL/GenBank/DDBJ whole genome shotgun (WGS) entry which is preliminary data.</text>
</comment>
<feature type="chain" id="PRO_5040906210" evidence="1">
    <location>
        <begin position="21"/>
        <end position="126"/>
    </location>
</feature>
<keyword evidence="1" id="KW-0732">Signal</keyword>
<organism evidence="2 3">
    <name type="scientific">Coemansia javaensis</name>
    <dbReference type="NCBI Taxonomy" id="2761396"/>
    <lineage>
        <taxon>Eukaryota</taxon>
        <taxon>Fungi</taxon>
        <taxon>Fungi incertae sedis</taxon>
        <taxon>Zoopagomycota</taxon>
        <taxon>Kickxellomycotina</taxon>
        <taxon>Kickxellomycetes</taxon>
        <taxon>Kickxellales</taxon>
        <taxon>Kickxellaceae</taxon>
        <taxon>Coemansia</taxon>
    </lineage>
</organism>
<feature type="signal peptide" evidence="1">
    <location>
        <begin position="1"/>
        <end position="20"/>
    </location>
</feature>
<gene>
    <name evidence="2" type="ORF">H4R18_004174</name>
</gene>
<keyword evidence="3" id="KW-1185">Reference proteome</keyword>
<reference evidence="2" key="1">
    <citation type="submission" date="2022-07" db="EMBL/GenBank/DDBJ databases">
        <title>Phylogenomic reconstructions and comparative analyses of Kickxellomycotina fungi.</title>
        <authorList>
            <person name="Reynolds N.K."/>
            <person name="Stajich J.E."/>
            <person name="Barry K."/>
            <person name="Grigoriev I.V."/>
            <person name="Crous P."/>
            <person name="Smith M.E."/>
        </authorList>
    </citation>
    <scope>NUCLEOTIDE SEQUENCE</scope>
    <source>
        <strain evidence="2">NBRC 105414</strain>
    </source>
</reference>
<sequence>MHIWTIAVALALALASSAWGGGAPGVAIDVTVSAPMFLVQVPFAVASGPDSVTESIRIYYTATRSVKAVGAPGQRFRADYSVVTFLFLAEYTASIGGGALVTTARDTVYVSRIEATLQSLEVGFVI</sequence>
<name>A0A9W8H9S1_9FUNG</name>
<evidence type="ECO:0000313" key="3">
    <source>
        <dbReference type="Proteomes" id="UP001140217"/>
    </source>
</evidence>
<evidence type="ECO:0000256" key="1">
    <source>
        <dbReference type="SAM" id="SignalP"/>
    </source>
</evidence>
<protein>
    <submittedName>
        <fullName evidence="2">Uncharacterized protein</fullName>
    </submittedName>
</protein>